<dbReference type="GO" id="GO:0009277">
    <property type="term" value="C:fungal-type cell wall"/>
    <property type="evidence" value="ECO:0007669"/>
    <property type="project" value="TreeGrafter"/>
</dbReference>
<dbReference type="GO" id="GO:0004190">
    <property type="term" value="F:aspartic-type endopeptidase activity"/>
    <property type="evidence" value="ECO:0007669"/>
    <property type="project" value="InterPro"/>
</dbReference>
<reference evidence="5" key="1">
    <citation type="journal article" date="2020" name="Stud. Mycol.">
        <title>101 Dothideomycetes genomes: a test case for predicting lifestyles and emergence of pathogens.</title>
        <authorList>
            <person name="Haridas S."/>
            <person name="Albert R."/>
            <person name="Binder M."/>
            <person name="Bloem J."/>
            <person name="Labutti K."/>
            <person name="Salamov A."/>
            <person name="Andreopoulos B."/>
            <person name="Baker S."/>
            <person name="Barry K."/>
            <person name="Bills G."/>
            <person name="Bluhm B."/>
            <person name="Cannon C."/>
            <person name="Castanera R."/>
            <person name="Culley D."/>
            <person name="Daum C."/>
            <person name="Ezra D."/>
            <person name="Gonzalez J."/>
            <person name="Henrissat B."/>
            <person name="Kuo A."/>
            <person name="Liang C."/>
            <person name="Lipzen A."/>
            <person name="Lutzoni F."/>
            <person name="Magnuson J."/>
            <person name="Mondo S."/>
            <person name="Nolan M."/>
            <person name="Ohm R."/>
            <person name="Pangilinan J."/>
            <person name="Park H.-J."/>
            <person name="Ramirez L."/>
            <person name="Alfaro M."/>
            <person name="Sun H."/>
            <person name="Tritt A."/>
            <person name="Yoshinaga Y."/>
            <person name="Zwiers L.-H."/>
            <person name="Turgeon B."/>
            <person name="Goodwin S."/>
            <person name="Spatafora J."/>
            <person name="Crous P."/>
            <person name="Grigoriev I."/>
        </authorList>
    </citation>
    <scope>NUCLEOTIDE SEQUENCE</scope>
    <source>
        <strain evidence="5">CBS 113818</strain>
    </source>
</reference>
<gene>
    <name evidence="5" type="ORF">CC86DRAFT_418057</name>
</gene>
<dbReference type="Proteomes" id="UP000799424">
    <property type="component" value="Unassembled WGS sequence"/>
</dbReference>
<keyword evidence="6" id="KW-1185">Reference proteome</keyword>
<keyword evidence="5" id="KW-0645">Protease</keyword>
<feature type="region of interest" description="Disordered" evidence="2">
    <location>
        <begin position="526"/>
        <end position="546"/>
    </location>
</feature>
<evidence type="ECO:0000256" key="1">
    <source>
        <dbReference type="ARBA" id="ARBA00007447"/>
    </source>
</evidence>
<dbReference type="InterPro" id="IPR033121">
    <property type="entry name" value="PEPTIDASE_A1"/>
</dbReference>
<keyword evidence="3" id="KW-0812">Transmembrane</keyword>
<comment type="similarity">
    <text evidence="1">Belongs to the peptidase A1 family.</text>
</comment>
<dbReference type="PROSITE" id="PS51767">
    <property type="entry name" value="PEPTIDASE_A1"/>
    <property type="match status" value="1"/>
</dbReference>
<evidence type="ECO:0000259" key="4">
    <source>
        <dbReference type="PROSITE" id="PS51767"/>
    </source>
</evidence>
<proteinExistence type="inferred from homology"/>
<dbReference type="Pfam" id="PF00026">
    <property type="entry name" value="Asp"/>
    <property type="match status" value="1"/>
</dbReference>
<keyword evidence="3" id="KW-1133">Transmembrane helix</keyword>
<dbReference type="PRINTS" id="PR00792">
    <property type="entry name" value="PEPSIN"/>
</dbReference>
<sequence length="694" mass="76482">MSQDLALGVVGCVDSVRHMLGYIVASFISKFIFVGVCYARTISFEYDLEVTRLSPKSILERTAKGLLKPQVKRKVASPISVAVSQYWDGNDGPWSSFVLQVGNRSQEVRVLPSTASSSTWVVYNDPGCNDVPVPNCASSRGKTFNPNTSSTWTSNLQWSIYELGVEENLLGRKVYGEYAYETITLGHLGGGGPSVQRSVVAGIGDTHFSWLGVLGINPRPINFTNMPNLPQPSLLQLLKNQNDVPSLSWAYTAGARYKPSPVFGSLVLGGYDTSRFRKPPDTDPDLTFPFNTDVDRDLLVGISSITASSTLNTTSSAALLTKGIYAVIDSTIPHLWLPQKVCDEFENAFGLQWDSDTELYKLSREQHIALLALNPSVIINVTPSLSSSVINTSVAITLPYSAFDLNVSWPYGNGPFKNESAYYFPLKRATDLGQYTLGRAFLQEAYVIADYERHNFSVWPCRWDDKTTNETFVSILPHEHPDKMLTSKKLGIGAIIGIVVGGVAIMVLLSLVVWIFLRRRSRARTSSTELQQIEPTPADAAAPSLPPYPKKFSTMTELAGTEKYELHEDHRFEAESGERYEMNGQGLPHEADGTEKRGLYEMDSGYDGVGLVDSHGAVVRIIVEPPTAVTPKLQDVLLGSLEKETEIGSEMTDLKSVKEKRDDAAINNFDKKDEKYGVRSFFGFLKAFRASGKA</sequence>
<accession>A0A6A6ZX63</accession>
<dbReference type="InterPro" id="IPR021109">
    <property type="entry name" value="Peptidase_aspartic_dom_sf"/>
</dbReference>
<dbReference type="InterPro" id="IPR034164">
    <property type="entry name" value="Pepsin-like_dom"/>
</dbReference>
<dbReference type="InterPro" id="IPR001461">
    <property type="entry name" value="Aspartic_peptidase_A1"/>
</dbReference>
<dbReference type="GO" id="GO:0006508">
    <property type="term" value="P:proteolysis"/>
    <property type="evidence" value="ECO:0007669"/>
    <property type="project" value="UniProtKB-KW"/>
</dbReference>
<dbReference type="AlphaFoldDB" id="A0A6A6ZX63"/>
<dbReference type="SUPFAM" id="SSF50630">
    <property type="entry name" value="Acid proteases"/>
    <property type="match status" value="1"/>
</dbReference>
<feature type="domain" description="Peptidase A1" evidence="4">
    <location>
        <begin position="95"/>
        <end position="459"/>
    </location>
</feature>
<dbReference type="PANTHER" id="PTHR47965">
    <property type="entry name" value="ASPARTYL PROTEASE-RELATED"/>
    <property type="match status" value="1"/>
</dbReference>
<keyword evidence="3" id="KW-0472">Membrane</keyword>
<feature type="transmembrane region" description="Helical" evidence="3">
    <location>
        <begin position="490"/>
        <end position="517"/>
    </location>
</feature>
<keyword evidence="5" id="KW-0378">Hydrolase</keyword>
<dbReference type="Gene3D" id="2.40.70.10">
    <property type="entry name" value="Acid Proteases"/>
    <property type="match status" value="2"/>
</dbReference>
<dbReference type="CDD" id="cd05471">
    <property type="entry name" value="pepsin_like"/>
    <property type="match status" value="1"/>
</dbReference>
<name>A0A6A6ZX63_9PLEO</name>
<dbReference type="EMBL" id="MU006227">
    <property type="protein sequence ID" value="KAF2825641.1"/>
    <property type="molecule type" value="Genomic_DNA"/>
</dbReference>
<dbReference type="GO" id="GO:0031505">
    <property type="term" value="P:fungal-type cell wall organization"/>
    <property type="evidence" value="ECO:0007669"/>
    <property type="project" value="TreeGrafter"/>
</dbReference>
<evidence type="ECO:0000256" key="2">
    <source>
        <dbReference type="SAM" id="MobiDB-lite"/>
    </source>
</evidence>
<evidence type="ECO:0000256" key="3">
    <source>
        <dbReference type="SAM" id="Phobius"/>
    </source>
</evidence>
<organism evidence="5 6">
    <name type="scientific">Ophiobolus disseminans</name>
    <dbReference type="NCBI Taxonomy" id="1469910"/>
    <lineage>
        <taxon>Eukaryota</taxon>
        <taxon>Fungi</taxon>
        <taxon>Dikarya</taxon>
        <taxon>Ascomycota</taxon>
        <taxon>Pezizomycotina</taxon>
        <taxon>Dothideomycetes</taxon>
        <taxon>Pleosporomycetidae</taxon>
        <taxon>Pleosporales</taxon>
        <taxon>Pleosporineae</taxon>
        <taxon>Phaeosphaeriaceae</taxon>
        <taxon>Ophiobolus</taxon>
    </lineage>
</organism>
<evidence type="ECO:0000313" key="5">
    <source>
        <dbReference type="EMBL" id="KAF2825641.1"/>
    </source>
</evidence>
<protein>
    <submittedName>
        <fullName evidence="5">Acid protease</fullName>
    </submittedName>
</protein>
<dbReference type="PANTHER" id="PTHR47965:SF101">
    <property type="entry name" value="HYPOTHETICAL ASPARTYL PROTEASE (EUROFUNG)-RELATED"/>
    <property type="match status" value="1"/>
</dbReference>
<dbReference type="OrthoDB" id="4074350at2759"/>
<evidence type="ECO:0000313" key="6">
    <source>
        <dbReference type="Proteomes" id="UP000799424"/>
    </source>
</evidence>
<dbReference type="GO" id="GO:0005576">
    <property type="term" value="C:extracellular region"/>
    <property type="evidence" value="ECO:0007669"/>
    <property type="project" value="TreeGrafter"/>
</dbReference>